<name>A0ABT8VFK3_9BACL</name>
<dbReference type="PROSITE" id="PS50943">
    <property type="entry name" value="HTH_CROC1"/>
    <property type="match status" value="1"/>
</dbReference>
<dbReference type="InterPro" id="IPR050807">
    <property type="entry name" value="TransReg_Diox_bact_type"/>
</dbReference>
<organism evidence="3 4">
    <name type="scientific">Paenibacillus ehimensis</name>
    <dbReference type="NCBI Taxonomy" id="79264"/>
    <lineage>
        <taxon>Bacteria</taxon>
        <taxon>Bacillati</taxon>
        <taxon>Bacillota</taxon>
        <taxon>Bacilli</taxon>
        <taxon>Bacillales</taxon>
        <taxon>Paenibacillaceae</taxon>
        <taxon>Paenibacillus</taxon>
    </lineage>
</organism>
<comment type="caution">
    <text evidence="3">The sequence shown here is derived from an EMBL/GenBank/DDBJ whole genome shotgun (WGS) entry which is preliminary data.</text>
</comment>
<dbReference type="EMBL" id="JAUMKJ010000030">
    <property type="protein sequence ID" value="MDO3679734.1"/>
    <property type="molecule type" value="Genomic_DNA"/>
</dbReference>
<feature type="domain" description="HTH cro/C1-type" evidence="2">
    <location>
        <begin position="12"/>
        <end position="66"/>
    </location>
</feature>
<dbReference type="Gene3D" id="1.10.260.40">
    <property type="entry name" value="lambda repressor-like DNA-binding domains"/>
    <property type="match status" value="1"/>
</dbReference>
<proteinExistence type="predicted"/>
<dbReference type="InterPro" id="IPR001387">
    <property type="entry name" value="Cro/C1-type_HTH"/>
</dbReference>
<dbReference type="RefSeq" id="WP_302879924.1">
    <property type="nucleotide sequence ID" value="NZ_JAUMKJ010000030.1"/>
</dbReference>
<evidence type="ECO:0000313" key="3">
    <source>
        <dbReference type="EMBL" id="MDO3679734.1"/>
    </source>
</evidence>
<dbReference type="PANTHER" id="PTHR46797:SF24">
    <property type="entry name" value="DNA-BINDING PHAGE PROTEIN"/>
    <property type="match status" value="1"/>
</dbReference>
<evidence type="ECO:0000259" key="2">
    <source>
        <dbReference type="PROSITE" id="PS50943"/>
    </source>
</evidence>
<protein>
    <submittedName>
        <fullName evidence="3">Helix-turn-helix transcriptional regulator</fullName>
    </submittedName>
</protein>
<dbReference type="SUPFAM" id="SSF47413">
    <property type="entry name" value="lambda repressor-like DNA-binding domains"/>
    <property type="match status" value="1"/>
</dbReference>
<sequence>MSNLKVIIGEKIRDQRKIKGMTQKELSKKANVQHTYLGDVERGARNISLESLEKIMEALDIEPSDLFDFKTIKINDSSAEFDLVLNEHIEFLRTKQIEDVKMINRITKDIFRSIEMKRN</sequence>
<evidence type="ECO:0000313" key="4">
    <source>
        <dbReference type="Proteomes" id="UP001168883"/>
    </source>
</evidence>
<dbReference type="Pfam" id="PF01381">
    <property type="entry name" value="HTH_3"/>
    <property type="match status" value="1"/>
</dbReference>
<evidence type="ECO:0000256" key="1">
    <source>
        <dbReference type="ARBA" id="ARBA00023125"/>
    </source>
</evidence>
<dbReference type="Proteomes" id="UP001168883">
    <property type="component" value="Unassembled WGS sequence"/>
</dbReference>
<keyword evidence="1" id="KW-0238">DNA-binding</keyword>
<keyword evidence="4" id="KW-1185">Reference proteome</keyword>
<accession>A0ABT8VFK3</accession>
<gene>
    <name evidence="3" type="ORF">Q3C12_22225</name>
</gene>
<dbReference type="CDD" id="cd00093">
    <property type="entry name" value="HTH_XRE"/>
    <property type="match status" value="1"/>
</dbReference>
<reference evidence="3" key="1">
    <citation type="submission" date="2023-07" db="EMBL/GenBank/DDBJ databases">
        <authorList>
            <person name="Aktuganov G."/>
            <person name="Boyko T."/>
            <person name="Delegan Y."/>
            <person name="Galimzianova N."/>
            <person name="Gilvanova E."/>
            <person name="Korobov V."/>
            <person name="Kuzmina L."/>
            <person name="Melentiev A."/>
            <person name="Milman P."/>
            <person name="Ryabova A."/>
            <person name="Stupak E."/>
            <person name="Yasakov T."/>
            <person name="Zharikova N."/>
            <person name="Zhurenko E."/>
        </authorList>
    </citation>
    <scope>NUCLEOTIDE SEQUENCE</scope>
    <source>
        <strain evidence="3">IB-739</strain>
    </source>
</reference>
<dbReference type="InterPro" id="IPR010982">
    <property type="entry name" value="Lambda_DNA-bd_dom_sf"/>
</dbReference>
<dbReference type="PANTHER" id="PTHR46797">
    <property type="entry name" value="HTH-TYPE TRANSCRIPTIONAL REGULATOR"/>
    <property type="match status" value="1"/>
</dbReference>
<dbReference type="SMART" id="SM00530">
    <property type="entry name" value="HTH_XRE"/>
    <property type="match status" value="1"/>
</dbReference>